<dbReference type="NCBIfam" id="TIGR01615">
    <property type="entry name" value="A_thal_3542"/>
    <property type="match status" value="1"/>
</dbReference>
<dbReference type="AlphaFoldDB" id="A0A7J7CMZ2"/>
<gene>
    <name evidence="2" type="ORF">HS088_TW15G00953</name>
</gene>
<sequence length="253" mass="28236">MGSLGEEELIQMVRDFIESSESTSSSSPSDSESPLSHSHQSPYLTLQDILLKSTKSEAEVGEKIFICVQTMGASMEQNVMKKLIVVSLRMAGYDASLCQTLCRTSWVSNFGSPKVFQIKDDYEYIDVVMEEKNGEKATRVILDMDFKSHFMLARPTATYKRLTAILPSVFVGSEEKLNKVISLLCRAAKESLKEKGLHIPPWRKTGYLQSKWLSKNCKKVSVELGVEENEGKSISTNCCPSVFTRVAAPPFVK</sequence>
<comment type="caution">
    <text evidence="2">The sequence shown here is derived from an EMBL/GenBank/DDBJ whole genome shotgun (WGS) entry which is preliminary data.</text>
</comment>
<dbReference type="OrthoDB" id="691424at2759"/>
<reference evidence="2 3" key="1">
    <citation type="journal article" date="2020" name="Nat. Commun.">
        <title>Genome of Tripterygium wilfordii and identification of cytochrome P450 involved in triptolide biosynthesis.</title>
        <authorList>
            <person name="Tu L."/>
            <person name="Su P."/>
            <person name="Zhang Z."/>
            <person name="Gao L."/>
            <person name="Wang J."/>
            <person name="Hu T."/>
            <person name="Zhou J."/>
            <person name="Zhang Y."/>
            <person name="Zhao Y."/>
            <person name="Liu Y."/>
            <person name="Song Y."/>
            <person name="Tong Y."/>
            <person name="Lu Y."/>
            <person name="Yang J."/>
            <person name="Xu C."/>
            <person name="Jia M."/>
            <person name="Peters R.J."/>
            <person name="Huang L."/>
            <person name="Gao W."/>
        </authorList>
    </citation>
    <scope>NUCLEOTIDE SEQUENCE [LARGE SCALE GENOMIC DNA]</scope>
    <source>
        <strain evidence="3">cv. XIE 37</strain>
        <tissue evidence="2">Leaf</tissue>
    </source>
</reference>
<feature type="region of interest" description="Disordered" evidence="1">
    <location>
        <begin position="18"/>
        <end position="40"/>
    </location>
</feature>
<dbReference type="PANTHER" id="PTHR31579">
    <property type="entry name" value="OS03G0796600 PROTEIN"/>
    <property type="match status" value="1"/>
</dbReference>
<organism evidence="2 3">
    <name type="scientific">Tripterygium wilfordii</name>
    <name type="common">Thunder God vine</name>
    <dbReference type="NCBI Taxonomy" id="458696"/>
    <lineage>
        <taxon>Eukaryota</taxon>
        <taxon>Viridiplantae</taxon>
        <taxon>Streptophyta</taxon>
        <taxon>Embryophyta</taxon>
        <taxon>Tracheophyta</taxon>
        <taxon>Spermatophyta</taxon>
        <taxon>Magnoliopsida</taxon>
        <taxon>eudicotyledons</taxon>
        <taxon>Gunneridae</taxon>
        <taxon>Pentapetalae</taxon>
        <taxon>rosids</taxon>
        <taxon>fabids</taxon>
        <taxon>Celastrales</taxon>
        <taxon>Celastraceae</taxon>
        <taxon>Tripterygium</taxon>
    </lineage>
</organism>
<dbReference type="Proteomes" id="UP000593562">
    <property type="component" value="Unassembled WGS sequence"/>
</dbReference>
<feature type="compositionally biased region" description="Low complexity" evidence="1">
    <location>
        <begin position="19"/>
        <end position="40"/>
    </location>
</feature>
<name>A0A7J7CMZ2_TRIWF</name>
<protein>
    <submittedName>
        <fullName evidence="2">Uncharacterized protein</fullName>
    </submittedName>
</protein>
<accession>A0A7J7CMZ2</accession>
<evidence type="ECO:0000313" key="3">
    <source>
        <dbReference type="Proteomes" id="UP000593562"/>
    </source>
</evidence>
<evidence type="ECO:0000256" key="1">
    <source>
        <dbReference type="SAM" id="MobiDB-lite"/>
    </source>
</evidence>
<dbReference type="Pfam" id="PF04720">
    <property type="entry name" value="PDDEXK_6"/>
    <property type="match status" value="1"/>
</dbReference>
<dbReference type="EMBL" id="JAAARO010000015">
    <property type="protein sequence ID" value="KAF5735447.1"/>
    <property type="molecule type" value="Genomic_DNA"/>
</dbReference>
<dbReference type="PANTHER" id="PTHR31579:SF34">
    <property type="entry name" value="T14N5.3 PROTEIN"/>
    <property type="match status" value="1"/>
</dbReference>
<proteinExistence type="predicted"/>
<evidence type="ECO:0000313" key="2">
    <source>
        <dbReference type="EMBL" id="KAF5735447.1"/>
    </source>
</evidence>
<keyword evidence="3" id="KW-1185">Reference proteome</keyword>
<dbReference type="InterPro" id="IPR006502">
    <property type="entry name" value="PDDEXK-like"/>
</dbReference>
<dbReference type="InParanoid" id="A0A7J7CMZ2"/>